<keyword evidence="2" id="KW-0695">RNA-directed DNA polymerase</keyword>
<proteinExistence type="predicted"/>
<reference evidence="2" key="1">
    <citation type="submission" date="2020-07" db="EMBL/GenBank/DDBJ databases">
        <title>The High-quality genome of the commercially important snow crab, Chionoecetes opilio.</title>
        <authorList>
            <person name="Jeong J.-H."/>
            <person name="Ryu S."/>
        </authorList>
    </citation>
    <scope>NUCLEOTIDE SEQUENCE</scope>
    <source>
        <strain evidence="2">MADBK_172401_WGS</strain>
        <tissue evidence="2">Digestive gland</tissue>
    </source>
</reference>
<dbReference type="EMBL" id="JACEEZ010007752">
    <property type="protein sequence ID" value="KAG0723769.1"/>
    <property type="molecule type" value="Genomic_DNA"/>
</dbReference>
<evidence type="ECO:0000313" key="2">
    <source>
        <dbReference type="EMBL" id="KAG0723769.1"/>
    </source>
</evidence>
<accession>A0A8J5CWK1</accession>
<sequence>METVVASRITEHLERHHLLCTRQFGFRQGRSAADLHLLLASDLSAALDQGKATAVVALDIEGAFDRVWHEALITKLRAAGIDGALLPLLRDYLRDRHLTC</sequence>
<evidence type="ECO:0000313" key="3">
    <source>
        <dbReference type="Proteomes" id="UP000770661"/>
    </source>
</evidence>
<dbReference type="PANTHER" id="PTHR33481:SF1">
    <property type="entry name" value="ENDONUCLEASE_EXONUCLEASE_PHOSPHATASE DOMAIN-CONTAINING PROTEIN-RELATED"/>
    <property type="match status" value="1"/>
</dbReference>
<dbReference type="Proteomes" id="UP000770661">
    <property type="component" value="Unassembled WGS sequence"/>
</dbReference>
<comment type="caution">
    <text evidence="2">The sequence shown here is derived from an EMBL/GenBank/DDBJ whole genome shotgun (WGS) entry which is preliminary data.</text>
</comment>
<organism evidence="2 3">
    <name type="scientific">Chionoecetes opilio</name>
    <name type="common">Atlantic snow crab</name>
    <name type="synonym">Cancer opilio</name>
    <dbReference type="NCBI Taxonomy" id="41210"/>
    <lineage>
        <taxon>Eukaryota</taxon>
        <taxon>Metazoa</taxon>
        <taxon>Ecdysozoa</taxon>
        <taxon>Arthropoda</taxon>
        <taxon>Crustacea</taxon>
        <taxon>Multicrustacea</taxon>
        <taxon>Malacostraca</taxon>
        <taxon>Eumalacostraca</taxon>
        <taxon>Eucarida</taxon>
        <taxon>Decapoda</taxon>
        <taxon>Pleocyemata</taxon>
        <taxon>Brachyura</taxon>
        <taxon>Eubrachyura</taxon>
        <taxon>Majoidea</taxon>
        <taxon>Majidae</taxon>
        <taxon>Chionoecetes</taxon>
    </lineage>
</organism>
<dbReference type="GO" id="GO:0003964">
    <property type="term" value="F:RNA-directed DNA polymerase activity"/>
    <property type="evidence" value="ECO:0007669"/>
    <property type="project" value="UniProtKB-KW"/>
</dbReference>
<keyword evidence="2" id="KW-0548">Nucleotidyltransferase</keyword>
<dbReference type="SUPFAM" id="SSF56672">
    <property type="entry name" value="DNA/RNA polymerases"/>
    <property type="match status" value="1"/>
</dbReference>
<keyword evidence="3" id="KW-1185">Reference proteome</keyword>
<dbReference type="OrthoDB" id="6380262at2759"/>
<gene>
    <name evidence="2" type="primary">RTase_14</name>
    <name evidence="2" type="ORF">GWK47_041983</name>
</gene>
<protein>
    <submittedName>
        <fullName evidence="2">Putative RNA-directed DNA polymerase from transposon BS</fullName>
    </submittedName>
</protein>
<name>A0A8J5CWK1_CHIOP</name>
<dbReference type="Pfam" id="PF00078">
    <property type="entry name" value="RVT_1"/>
    <property type="match status" value="1"/>
</dbReference>
<dbReference type="InterPro" id="IPR000477">
    <property type="entry name" value="RT_dom"/>
</dbReference>
<feature type="domain" description="Reverse transcriptase" evidence="1">
    <location>
        <begin position="5"/>
        <end position="93"/>
    </location>
</feature>
<dbReference type="AlphaFoldDB" id="A0A8J5CWK1"/>
<evidence type="ECO:0000259" key="1">
    <source>
        <dbReference type="Pfam" id="PF00078"/>
    </source>
</evidence>
<keyword evidence="2" id="KW-0808">Transferase</keyword>
<dbReference type="InterPro" id="IPR043502">
    <property type="entry name" value="DNA/RNA_pol_sf"/>
</dbReference>
<dbReference type="PANTHER" id="PTHR33481">
    <property type="entry name" value="REVERSE TRANSCRIPTASE"/>
    <property type="match status" value="1"/>
</dbReference>